<dbReference type="InterPro" id="IPR025497">
    <property type="entry name" value="PatA-like_N"/>
</dbReference>
<dbReference type="AlphaFoldDB" id="A0A8J6Y6S6"/>
<evidence type="ECO:0000313" key="2">
    <source>
        <dbReference type="EMBL" id="MBD3870624.1"/>
    </source>
</evidence>
<dbReference type="EMBL" id="JACXWA010000072">
    <property type="protein sequence ID" value="MBD3870624.1"/>
    <property type="molecule type" value="Genomic_DNA"/>
</dbReference>
<protein>
    <submittedName>
        <fullName evidence="2">DUF4388 domain-containing protein</fullName>
    </submittedName>
</protein>
<dbReference type="InterPro" id="IPR037257">
    <property type="entry name" value="T2SS_E_N_sf"/>
</dbReference>
<dbReference type="SUPFAM" id="SSF160246">
    <property type="entry name" value="EspE N-terminal domain-like"/>
    <property type="match status" value="1"/>
</dbReference>
<evidence type="ECO:0000313" key="3">
    <source>
        <dbReference type="Proteomes" id="UP000598633"/>
    </source>
</evidence>
<proteinExistence type="predicted"/>
<dbReference type="Pfam" id="PF14332">
    <property type="entry name" value="DUF4388"/>
    <property type="match status" value="1"/>
</dbReference>
<reference evidence="2 3" key="1">
    <citation type="submission" date="2020-08" db="EMBL/GenBank/DDBJ databases">
        <title>Acidobacteriota in marine sediments use diverse sulfur dissimilation pathways.</title>
        <authorList>
            <person name="Wasmund K."/>
        </authorList>
    </citation>
    <scope>NUCLEOTIDE SEQUENCE [LARGE SCALE GENOMIC DNA]</scope>
    <source>
        <strain evidence="2">MAG AM3-A</strain>
    </source>
</reference>
<evidence type="ECO:0000259" key="1">
    <source>
        <dbReference type="Pfam" id="PF14332"/>
    </source>
</evidence>
<dbReference type="Proteomes" id="UP000598633">
    <property type="component" value="Unassembled WGS sequence"/>
</dbReference>
<name>A0A8J6Y6S6_9BACT</name>
<feature type="domain" description="PatA-like N-terminal" evidence="1">
    <location>
        <begin position="5"/>
        <end position="82"/>
    </location>
</feature>
<accession>A0A8J6Y6S6</accession>
<sequence>MTITADLEDLNLADFMMMLAQSQKTGKLTIENGDERLKLAFRNGEIVYAASTGVRETVGAMLVRRGLISDEQLETALEVQNAQEGVALLGQILIEMQAVSAEDLTQVVFLQFQNVIRESLVWDAGVGTFEPMNFPDLGEVRVDPQEVILETGFRTEQILLGGAAEHDEVNRTGDPPDYFEAVRDVLENFKEESLVVTSEMAASILDGANRLVRRAVLFLVYPNALSVVGAFDSDNTVASLAMAGRRIERLEGEESAISWVVAEGRSYRGRLKDGEGNRSLKELLGDEVPKEVIVIPVIVDDKVAAVLYGDNGSDESAIGQIGDLERVVARVARELGDTRSE</sequence>
<gene>
    <name evidence="2" type="ORF">IFJ97_04620</name>
</gene>
<comment type="caution">
    <text evidence="2">The sequence shown here is derived from an EMBL/GenBank/DDBJ whole genome shotgun (WGS) entry which is preliminary data.</text>
</comment>
<organism evidence="2 3">
    <name type="scientific">Candidatus Sulfomarinibacter kjeldsenii</name>
    <dbReference type="NCBI Taxonomy" id="2885994"/>
    <lineage>
        <taxon>Bacteria</taxon>
        <taxon>Pseudomonadati</taxon>
        <taxon>Acidobacteriota</taxon>
        <taxon>Thermoanaerobaculia</taxon>
        <taxon>Thermoanaerobaculales</taxon>
        <taxon>Candidatus Sulfomarinibacteraceae</taxon>
        <taxon>Candidatus Sulfomarinibacter</taxon>
    </lineage>
</organism>